<dbReference type="AlphaFoldDB" id="A0A0A9GVQ6"/>
<proteinExistence type="predicted"/>
<evidence type="ECO:0000256" key="1">
    <source>
        <dbReference type="SAM" id="Phobius"/>
    </source>
</evidence>
<accession>A0A0A9GVQ6</accession>
<keyword evidence="1" id="KW-0812">Transmembrane</keyword>
<protein>
    <submittedName>
        <fullName evidence="2">Uncharacterized protein</fullName>
    </submittedName>
</protein>
<keyword evidence="1" id="KW-1133">Transmembrane helix</keyword>
<reference evidence="2" key="1">
    <citation type="submission" date="2014-09" db="EMBL/GenBank/DDBJ databases">
        <authorList>
            <person name="Magalhaes I.L.F."/>
            <person name="Oliveira U."/>
            <person name="Santos F.R."/>
            <person name="Vidigal T.H.D.A."/>
            <person name="Brescovit A.D."/>
            <person name="Santos A.J."/>
        </authorList>
    </citation>
    <scope>NUCLEOTIDE SEQUENCE</scope>
    <source>
        <tissue evidence="2">Shoot tissue taken approximately 20 cm above the soil surface</tissue>
    </source>
</reference>
<evidence type="ECO:0000313" key="2">
    <source>
        <dbReference type="EMBL" id="JAE27624.1"/>
    </source>
</evidence>
<organism evidence="2">
    <name type="scientific">Arundo donax</name>
    <name type="common">Giant reed</name>
    <name type="synonym">Donax arundinaceus</name>
    <dbReference type="NCBI Taxonomy" id="35708"/>
    <lineage>
        <taxon>Eukaryota</taxon>
        <taxon>Viridiplantae</taxon>
        <taxon>Streptophyta</taxon>
        <taxon>Embryophyta</taxon>
        <taxon>Tracheophyta</taxon>
        <taxon>Spermatophyta</taxon>
        <taxon>Magnoliopsida</taxon>
        <taxon>Liliopsida</taxon>
        <taxon>Poales</taxon>
        <taxon>Poaceae</taxon>
        <taxon>PACMAD clade</taxon>
        <taxon>Arundinoideae</taxon>
        <taxon>Arundineae</taxon>
        <taxon>Arundo</taxon>
    </lineage>
</organism>
<reference evidence="2" key="2">
    <citation type="journal article" date="2015" name="Data Brief">
        <title>Shoot transcriptome of the giant reed, Arundo donax.</title>
        <authorList>
            <person name="Barrero R.A."/>
            <person name="Guerrero F.D."/>
            <person name="Moolhuijzen P."/>
            <person name="Goolsby J.A."/>
            <person name="Tidwell J."/>
            <person name="Bellgard S.E."/>
            <person name="Bellgard M.I."/>
        </authorList>
    </citation>
    <scope>NUCLEOTIDE SEQUENCE</scope>
    <source>
        <tissue evidence="2">Shoot tissue taken approximately 20 cm above the soil surface</tissue>
    </source>
</reference>
<keyword evidence="1" id="KW-0472">Membrane</keyword>
<feature type="transmembrane region" description="Helical" evidence="1">
    <location>
        <begin position="15"/>
        <end position="34"/>
    </location>
</feature>
<dbReference type="EMBL" id="GBRH01170272">
    <property type="protein sequence ID" value="JAE27624.1"/>
    <property type="molecule type" value="Transcribed_RNA"/>
</dbReference>
<name>A0A0A9GVQ6_ARUDO</name>
<sequence>MCLAMPKSESLTSPLGPTSMFAPLISLCTVFFPCK</sequence>